<comment type="function">
    <text evidence="7">This protein is involved in the repair of mismatches in DNA. It is possible that it carries out the mismatch recognition step. This protein has a weak ATPase activity.</text>
</comment>
<dbReference type="Pfam" id="PF05188">
    <property type="entry name" value="MutS_II"/>
    <property type="match status" value="1"/>
</dbReference>
<evidence type="ECO:0000259" key="10">
    <source>
        <dbReference type="PROSITE" id="PS00486"/>
    </source>
</evidence>
<keyword evidence="12" id="KW-1185">Reference proteome</keyword>
<dbReference type="RefSeq" id="WP_236332572.1">
    <property type="nucleotide sequence ID" value="NZ_JAKIJS010000001.1"/>
</dbReference>
<dbReference type="Gene3D" id="3.30.420.110">
    <property type="entry name" value="MutS, connector domain"/>
    <property type="match status" value="1"/>
</dbReference>
<dbReference type="Pfam" id="PF05192">
    <property type="entry name" value="MutS_III"/>
    <property type="match status" value="1"/>
</dbReference>
<feature type="domain" description="DNA mismatch repair proteins mutS family" evidence="10">
    <location>
        <begin position="677"/>
        <end position="693"/>
    </location>
</feature>
<dbReference type="Gene3D" id="1.10.1420.10">
    <property type="match status" value="2"/>
</dbReference>
<dbReference type="Gene3D" id="3.40.1170.10">
    <property type="entry name" value="DNA repair protein MutS, domain I"/>
    <property type="match status" value="1"/>
</dbReference>
<evidence type="ECO:0000256" key="8">
    <source>
        <dbReference type="NCBIfam" id="TIGR01070"/>
    </source>
</evidence>
<dbReference type="PIRSF" id="PIRSF037677">
    <property type="entry name" value="DNA_mis_repair_Msh6"/>
    <property type="match status" value="1"/>
</dbReference>
<dbReference type="InterPro" id="IPR000432">
    <property type="entry name" value="DNA_mismatch_repair_MutS_C"/>
</dbReference>
<dbReference type="InterPro" id="IPR036678">
    <property type="entry name" value="MutS_con_dom_sf"/>
</dbReference>
<dbReference type="InterPro" id="IPR017261">
    <property type="entry name" value="DNA_mismatch_repair_MutS/MSH"/>
</dbReference>
<dbReference type="Pfam" id="PF05190">
    <property type="entry name" value="MutS_IV"/>
    <property type="match status" value="1"/>
</dbReference>
<evidence type="ECO:0000256" key="9">
    <source>
        <dbReference type="RuleBase" id="RU003756"/>
    </source>
</evidence>
<sequence length="871" mass="99424">MAEYTPMIKQYLSIKADYQDAFLFFRLGDFYELFFDDALKASQELEITLTSRDGGKIPMCGVPHHSSPNYIGQLIEKGYKVAICEQVEDPKTAKGVVKRDVVQVITPGTIMEGALLDEKANNFIASVTPLHNSFGIATCDLSTGQNAVKVLQEDWKSVCLELQSLGVKEVIVPKDMNEERVKLLEEVYQFTVSKSIEIDLPDNLHTIMEDLDSNEVQLVGKQLLSYLVRTQKRSLDHLQKFVFIETNAYMKIDPNSKRNLELVETLRQKQKKGSLLWLLDQTVTAMGGRMLKQWIEQPLLDSKSIEERLTIVESFMRQFFNREQIREQLKEVYDLERLAGKVAYGNVNARDLMQLKRSLQNVPSLKDQLLDMDHPGLTDRSHNMNPCEELTNLLDAAVHEDAPISIREGNIIKNGFNNQLDEYRNASVNGKTWIASLEQSEREKTGIRSLKIRFNRVFGYYIEVTKSNLHLIDEQRYERKQTLANAERFITPELKEKEDIILEAEEKSIELEYELFIEVREQVKKFIPQLQALAKQISEIDVLQAFAVVSEEGQYCKPIISNEKVIRIEAGRHPVVEQMMDRQDYVSNDVRMDQNRGLLLITGPNMAGKSTYMRQVALSSILLQIGCFVPADYAELPLFDQIFTRIGAADDLAGGQSTFMVEMMETQYALNHATDRSLLLLDEIGRGTSTYDGMSLAQSIIEYIHEFIGAKTLFSTHYHELTVLEDQLSRLENIHVKAIEEEGKVVFLHKVEDGKADRSYGIHVAELAQLPPKLIERANALLKDFESEKGKNIAHSEEKVKGDNGQLSFFEPSQQTKPQKIIQSDHPVLNQLKELELLSMTPLEAMNTLYNLQMSIKQGKQEEAKWVKSNN</sequence>
<dbReference type="InterPro" id="IPR007861">
    <property type="entry name" value="DNA_mismatch_repair_MutS_clamp"/>
</dbReference>
<dbReference type="InterPro" id="IPR036187">
    <property type="entry name" value="DNA_mismatch_repair_MutS_sf"/>
</dbReference>
<dbReference type="Gene3D" id="3.40.50.300">
    <property type="entry name" value="P-loop containing nucleotide triphosphate hydrolases"/>
    <property type="match status" value="1"/>
</dbReference>
<evidence type="ECO:0000256" key="6">
    <source>
        <dbReference type="ARBA" id="ARBA00023204"/>
    </source>
</evidence>
<dbReference type="SUPFAM" id="SSF55271">
    <property type="entry name" value="DNA repair protein MutS, domain I"/>
    <property type="match status" value="1"/>
</dbReference>
<organism evidence="11 12">
    <name type="scientific">Pseudalkalibacillus berkeleyi</name>
    <dbReference type="NCBI Taxonomy" id="1069813"/>
    <lineage>
        <taxon>Bacteria</taxon>
        <taxon>Bacillati</taxon>
        <taxon>Bacillota</taxon>
        <taxon>Bacilli</taxon>
        <taxon>Bacillales</taxon>
        <taxon>Fictibacillaceae</taxon>
        <taxon>Pseudalkalibacillus</taxon>
    </lineage>
</organism>
<dbReference type="SUPFAM" id="SSF53150">
    <property type="entry name" value="DNA repair protein MutS, domain II"/>
    <property type="match status" value="1"/>
</dbReference>
<dbReference type="InterPro" id="IPR007860">
    <property type="entry name" value="DNA_mmatch_repair_MutS_con_dom"/>
</dbReference>
<dbReference type="NCBIfam" id="NF003810">
    <property type="entry name" value="PRK05399.1"/>
    <property type="match status" value="1"/>
</dbReference>
<proteinExistence type="inferred from homology"/>
<dbReference type="SUPFAM" id="SSF48334">
    <property type="entry name" value="DNA repair protein MutS, domain III"/>
    <property type="match status" value="1"/>
</dbReference>
<dbReference type="PROSITE" id="PS00486">
    <property type="entry name" value="DNA_MISMATCH_REPAIR_2"/>
    <property type="match status" value="1"/>
</dbReference>
<dbReference type="InterPro" id="IPR005748">
    <property type="entry name" value="DNA_mismatch_repair_MutS"/>
</dbReference>
<dbReference type="CDD" id="cd03284">
    <property type="entry name" value="ABC_MutS1"/>
    <property type="match status" value="1"/>
</dbReference>
<dbReference type="InterPro" id="IPR045076">
    <property type="entry name" value="MutS"/>
</dbReference>
<accession>A0ABS9GWL2</accession>
<evidence type="ECO:0000256" key="1">
    <source>
        <dbReference type="ARBA" id="ARBA00006271"/>
    </source>
</evidence>
<dbReference type="Proteomes" id="UP001649381">
    <property type="component" value="Unassembled WGS sequence"/>
</dbReference>
<evidence type="ECO:0000313" key="11">
    <source>
        <dbReference type="EMBL" id="MCF6137192.1"/>
    </source>
</evidence>
<dbReference type="InterPro" id="IPR007696">
    <property type="entry name" value="DNA_mismatch_repair_MutS_core"/>
</dbReference>
<name>A0ABS9GWL2_9BACL</name>
<feature type="binding site" evidence="7">
    <location>
        <begin position="603"/>
        <end position="610"/>
    </location>
    <ligand>
        <name>ATP</name>
        <dbReference type="ChEBI" id="CHEBI:30616"/>
    </ligand>
</feature>
<comment type="similarity">
    <text evidence="1 7 9">Belongs to the DNA mismatch repair MutS family.</text>
</comment>
<keyword evidence="6 7" id="KW-0234">DNA repair</keyword>
<dbReference type="SUPFAM" id="SSF52540">
    <property type="entry name" value="P-loop containing nucleoside triphosphate hydrolases"/>
    <property type="match status" value="1"/>
</dbReference>
<dbReference type="NCBIfam" id="TIGR01070">
    <property type="entry name" value="mutS1"/>
    <property type="match status" value="1"/>
</dbReference>
<evidence type="ECO:0000256" key="4">
    <source>
        <dbReference type="ARBA" id="ARBA00022840"/>
    </source>
</evidence>
<evidence type="ECO:0000313" key="12">
    <source>
        <dbReference type="Proteomes" id="UP001649381"/>
    </source>
</evidence>
<gene>
    <name evidence="7 11" type="primary">mutS</name>
    <name evidence="11" type="ORF">L2716_05560</name>
</gene>
<evidence type="ECO:0000256" key="3">
    <source>
        <dbReference type="ARBA" id="ARBA00022763"/>
    </source>
</evidence>
<dbReference type="InterPro" id="IPR007695">
    <property type="entry name" value="DNA_mismatch_repair_MutS-lik_N"/>
</dbReference>
<evidence type="ECO:0000256" key="5">
    <source>
        <dbReference type="ARBA" id="ARBA00023125"/>
    </source>
</evidence>
<dbReference type="Pfam" id="PF01624">
    <property type="entry name" value="MutS_I"/>
    <property type="match status" value="1"/>
</dbReference>
<evidence type="ECO:0000256" key="7">
    <source>
        <dbReference type="HAMAP-Rule" id="MF_00096"/>
    </source>
</evidence>
<dbReference type="InterPro" id="IPR016151">
    <property type="entry name" value="DNA_mismatch_repair_MutS_N"/>
</dbReference>
<dbReference type="InterPro" id="IPR027417">
    <property type="entry name" value="P-loop_NTPase"/>
</dbReference>
<keyword evidence="2 7" id="KW-0547">Nucleotide-binding</keyword>
<evidence type="ECO:0000256" key="2">
    <source>
        <dbReference type="ARBA" id="ARBA00022741"/>
    </source>
</evidence>
<protein>
    <recommendedName>
        <fullName evidence="7 8">DNA mismatch repair protein MutS</fullName>
    </recommendedName>
</protein>
<reference evidence="11 12" key="1">
    <citation type="submission" date="2022-01" db="EMBL/GenBank/DDBJ databases">
        <title>Alkalihalobacillus sp. EGI L200015, a novel bacterium isolated from a salt lake sediment.</title>
        <authorList>
            <person name="Gao L."/>
            <person name="Fang B.-Z."/>
            <person name="Li W.-J."/>
        </authorList>
    </citation>
    <scope>NUCLEOTIDE SEQUENCE [LARGE SCALE GENOMIC DNA]</scope>
    <source>
        <strain evidence="11 12">KCTC 12718</strain>
    </source>
</reference>
<dbReference type="PANTHER" id="PTHR11361:SF34">
    <property type="entry name" value="DNA MISMATCH REPAIR PROTEIN MSH1, MITOCHONDRIAL"/>
    <property type="match status" value="1"/>
</dbReference>
<keyword evidence="4 7" id="KW-0067">ATP-binding</keyword>
<dbReference type="SMART" id="SM00534">
    <property type="entry name" value="MUTSac"/>
    <property type="match status" value="1"/>
</dbReference>
<keyword evidence="5 7" id="KW-0238">DNA-binding</keyword>
<dbReference type="EMBL" id="JAKIJS010000001">
    <property type="protein sequence ID" value="MCF6137192.1"/>
    <property type="molecule type" value="Genomic_DNA"/>
</dbReference>
<dbReference type="PANTHER" id="PTHR11361">
    <property type="entry name" value="DNA MISMATCH REPAIR PROTEIN MUTS FAMILY MEMBER"/>
    <property type="match status" value="1"/>
</dbReference>
<dbReference type="SMART" id="SM00533">
    <property type="entry name" value="MUTSd"/>
    <property type="match status" value="1"/>
</dbReference>
<dbReference type="Pfam" id="PF00488">
    <property type="entry name" value="MutS_V"/>
    <property type="match status" value="1"/>
</dbReference>
<keyword evidence="3 7" id="KW-0227">DNA damage</keyword>
<dbReference type="HAMAP" id="MF_00096">
    <property type="entry name" value="MutS"/>
    <property type="match status" value="1"/>
</dbReference>
<comment type="caution">
    <text evidence="11">The sequence shown here is derived from an EMBL/GenBank/DDBJ whole genome shotgun (WGS) entry which is preliminary data.</text>
</comment>